<dbReference type="EMBL" id="CP126969">
    <property type="protein sequence ID" value="WIM66796.1"/>
    <property type="molecule type" value="Genomic_DNA"/>
</dbReference>
<evidence type="ECO:0000259" key="7">
    <source>
        <dbReference type="Pfam" id="PF21982"/>
    </source>
</evidence>
<organism evidence="8 9">
    <name type="scientific">Corynebacterium breve</name>
    <dbReference type="NCBI Taxonomy" id="3049799"/>
    <lineage>
        <taxon>Bacteria</taxon>
        <taxon>Bacillati</taxon>
        <taxon>Actinomycetota</taxon>
        <taxon>Actinomycetes</taxon>
        <taxon>Mycobacteriales</taxon>
        <taxon>Corynebacteriaceae</taxon>
        <taxon>Corynebacterium</taxon>
    </lineage>
</organism>
<dbReference type="Pfam" id="PF21982">
    <property type="entry name" value="RecX_HTH1"/>
    <property type="match status" value="1"/>
</dbReference>
<protein>
    <recommendedName>
        <fullName evidence="3 5">Regulatory protein RecX</fullName>
    </recommendedName>
</protein>
<feature type="domain" description="RecX first three-helical" evidence="7">
    <location>
        <begin position="41"/>
        <end position="76"/>
    </location>
</feature>
<evidence type="ECO:0000256" key="2">
    <source>
        <dbReference type="ARBA" id="ARBA00009695"/>
    </source>
</evidence>
<dbReference type="RefSeq" id="WP_284823440.1">
    <property type="nucleotide sequence ID" value="NZ_CP126969.1"/>
</dbReference>
<accession>A0ABY8VB08</accession>
<dbReference type="Proteomes" id="UP001225598">
    <property type="component" value="Chromosome"/>
</dbReference>
<gene>
    <name evidence="5 8" type="primary">recX</name>
    <name evidence="8" type="ORF">QP027_06555</name>
</gene>
<dbReference type="Gene3D" id="1.10.10.10">
    <property type="entry name" value="Winged helix-like DNA-binding domain superfamily/Winged helix DNA-binding domain"/>
    <property type="match status" value="2"/>
</dbReference>
<name>A0ABY8VB08_9CORY</name>
<evidence type="ECO:0000313" key="8">
    <source>
        <dbReference type="EMBL" id="WIM66796.1"/>
    </source>
</evidence>
<comment type="similarity">
    <text evidence="2 5">Belongs to the RecX family.</text>
</comment>
<evidence type="ECO:0000256" key="1">
    <source>
        <dbReference type="ARBA" id="ARBA00004496"/>
    </source>
</evidence>
<reference evidence="8 9" key="1">
    <citation type="submission" date="2023-05" db="EMBL/GenBank/DDBJ databases">
        <title>Corynebacterium suedekumii sp. nov. and Corynebacterium breve sp. nov. isolated from raw cow's milk.</title>
        <authorList>
            <person name="Baer M.K."/>
            <person name="Mehl L."/>
            <person name="Hellmuth R."/>
            <person name="Marke G."/>
            <person name="Lipski A."/>
        </authorList>
    </citation>
    <scope>NUCLEOTIDE SEQUENCE [LARGE SCALE GENOMIC DNA]</scope>
    <source>
        <strain evidence="8 9">R4</strain>
    </source>
</reference>
<dbReference type="InterPro" id="IPR053924">
    <property type="entry name" value="RecX_HTH_2nd"/>
</dbReference>
<dbReference type="NCBIfam" id="NF001059">
    <property type="entry name" value="PRK00117.4-3"/>
    <property type="match status" value="1"/>
</dbReference>
<dbReference type="PANTHER" id="PTHR33602">
    <property type="entry name" value="REGULATORY PROTEIN RECX FAMILY PROTEIN"/>
    <property type="match status" value="1"/>
</dbReference>
<comment type="subcellular location">
    <subcellularLocation>
        <location evidence="1 5">Cytoplasm</location>
    </subcellularLocation>
</comment>
<evidence type="ECO:0000256" key="5">
    <source>
        <dbReference type="HAMAP-Rule" id="MF_01114"/>
    </source>
</evidence>
<keyword evidence="9" id="KW-1185">Reference proteome</keyword>
<dbReference type="InterPro" id="IPR036388">
    <property type="entry name" value="WH-like_DNA-bd_sf"/>
</dbReference>
<keyword evidence="4 5" id="KW-0963">Cytoplasm</keyword>
<evidence type="ECO:0000259" key="6">
    <source>
        <dbReference type="Pfam" id="PF02631"/>
    </source>
</evidence>
<dbReference type="Pfam" id="PF02631">
    <property type="entry name" value="RecX_HTH2"/>
    <property type="match status" value="1"/>
</dbReference>
<evidence type="ECO:0000256" key="4">
    <source>
        <dbReference type="ARBA" id="ARBA00022490"/>
    </source>
</evidence>
<comment type="function">
    <text evidence="5">Modulates RecA activity.</text>
</comment>
<dbReference type="HAMAP" id="MF_01114">
    <property type="entry name" value="RecX"/>
    <property type="match status" value="1"/>
</dbReference>
<proteinExistence type="inferred from homology"/>
<sequence>MNTPDPDKLAKLQAALEAYEAGETSDLFDHAGEEARAPIRKRALGLLDQRARSRAELRERLVNAEFDPELVDDVLESFERNGLIDDSAFAHEWVRQRAARRGKSSRALDLELRDKGVAPHVRAEALSQLSQSDEESIALAVAEKKARGVREAPQDRAEYDKVLRRIVGALARRGFGASMSLTIGRRALDARIAELE</sequence>
<evidence type="ECO:0000256" key="3">
    <source>
        <dbReference type="ARBA" id="ARBA00018111"/>
    </source>
</evidence>
<dbReference type="InterPro" id="IPR053926">
    <property type="entry name" value="RecX_HTH_1st"/>
</dbReference>
<feature type="domain" description="RecX second three-helical" evidence="6">
    <location>
        <begin position="85"/>
        <end position="126"/>
    </location>
</feature>
<dbReference type="InterPro" id="IPR003783">
    <property type="entry name" value="Regulatory_RecX"/>
</dbReference>
<evidence type="ECO:0000313" key="9">
    <source>
        <dbReference type="Proteomes" id="UP001225598"/>
    </source>
</evidence>
<dbReference type="PANTHER" id="PTHR33602:SF1">
    <property type="entry name" value="REGULATORY PROTEIN RECX FAMILY PROTEIN"/>
    <property type="match status" value="1"/>
</dbReference>